<accession>A0AAE3SDA8</accession>
<evidence type="ECO:0000313" key="3">
    <source>
        <dbReference type="Proteomes" id="UP001209229"/>
    </source>
</evidence>
<feature type="transmembrane region" description="Helical" evidence="1">
    <location>
        <begin position="42"/>
        <end position="61"/>
    </location>
</feature>
<keyword evidence="1" id="KW-1133">Transmembrane helix</keyword>
<reference evidence="2" key="1">
    <citation type="submission" date="2022-10" db="EMBL/GenBank/DDBJ databases">
        <authorList>
            <person name="Yu W.X."/>
        </authorList>
    </citation>
    <scope>NUCLEOTIDE SEQUENCE</scope>
    <source>
        <strain evidence="2">AAT</strain>
    </source>
</reference>
<gene>
    <name evidence="2" type="ORF">OM075_01475</name>
</gene>
<dbReference type="AlphaFoldDB" id="A0AAE3SDA8"/>
<keyword evidence="3" id="KW-1185">Reference proteome</keyword>
<evidence type="ECO:0000256" key="1">
    <source>
        <dbReference type="SAM" id="Phobius"/>
    </source>
</evidence>
<dbReference type="RefSeq" id="WP_301188684.1">
    <property type="nucleotide sequence ID" value="NZ_JAPDPJ010000001.1"/>
</dbReference>
<dbReference type="EMBL" id="JAPDPJ010000001">
    <property type="protein sequence ID" value="MCW3785113.1"/>
    <property type="molecule type" value="Genomic_DNA"/>
</dbReference>
<feature type="transmembrane region" description="Helical" evidence="1">
    <location>
        <begin position="97"/>
        <end position="116"/>
    </location>
</feature>
<feature type="transmembrane region" description="Helical" evidence="1">
    <location>
        <begin position="12"/>
        <end position="30"/>
    </location>
</feature>
<proteinExistence type="predicted"/>
<feature type="transmembrane region" description="Helical" evidence="1">
    <location>
        <begin position="68"/>
        <end position="91"/>
    </location>
</feature>
<sequence length="126" mass="14985">MINKKLFLEIRKFITFALIVYLFNFLLAKYFHENLFEEVNIIQIFCVLLFGGIIFISKYLVELIPDYVVFIIMGFIGIKMVVAALFILLLVDYSDDHEHHVIIVFMTNYFMHLIYSTKKIVSYIQK</sequence>
<dbReference type="Proteomes" id="UP001209229">
    <property type="component" value="Unassembled WGS sequence"/>
</dbReference>
<name>A0AAE3SDA8_9BACT</name>
<comment type="caution">
    <text evidence="2">The sequence shown here is derived from an EMBL/GenBank/DDBJ whole genome shotgun (WGS) entry which is preliminary data.</text>
</comment>
<protein>
    <submittedName>
        <fullName evidence="2">Uncharacterized protein</fullName>
    </submittedName>
</protein>
<keyword evidence="1" id="KW-0472">Membrane</keyword>
<keyword evidence="1" id="KW-0812">Transmembrane</keyword>
<evidence type="ECO:0000313" key="2">
    <source>
        <dbReference type="EMBL" id="MCW3785113.1"/>
    </source>
</evidence>
<organism evidence="2 3">
    <name type="scientific">Plebeiibacterium sediminum</name>
    <dbReference type="NCBI Taxonomy" id="2992112"/>
    <lineage>
        <taxon>Bacteria</taxon>
        <taxon>Pseudomonadati</taxon>
        <taxon>Bacteroidota</taxon>
        <taxon>Bacteroidia</taxon>
        <taxon>Marinilabiliales</taxon>
        <taxon>Marinilabiliaceae</taxon>
        <taxon>Plebeiibacterium</taxon>
    </lineage>
</organism>